<dbReference type="PANTHER" id="PTHR38643:SF1">
    <property type="entry name" value="PURINE NUCLEOSIDE PERMEASE C285.05-RELATED"/>
    <property type="match status" value="1"/>
</dbReference>
<dbReference type="GO" id="GO:0009116">
    <property type="term" value="P:nucleoside metabolic process"/>
    <property type="evidence" value="ECO:0007669"/>
    <property type="project" value="InterPro"/>
</dbReference>
<dbReference type="PANTHER" id="PTHR38643">
    <property type="entry name" value="PURINE NUCLEOSIDE PERMEASE C285.05-RELATED"/>
    <property type="match status" value="1"/>
</dbReference>
<dbReference type="EMBL" id="FJOG01000003">
    <property type="protein sequence ID" value="CZR52881.1"/>
    <property type="molecule type" value="Genomic_DNA"/>
</dbReference>
<comment type="function">
    <text evidence="1">Nucleoside permease that transports adenosine and guanosine.</text>
</comment>
<dbReference type="SUPFAM" id="SSF53167">
    <property type="entry name" value="Purine and uridine phosphorylases"/>
    <property type="match status" value="1"/>
</dbReference>
<dbReference type="GO" id="GO:0055085">
    <property type="term" value="P:transmembrane transport"/>
    <property type="evidence" value="ECO:0007669"/>
    <property type="project" value="InterPro"/>
</dbReference>
<dbReference type="AlphaFoldDB" id="A0A1L7WJD6"/>
<dbReference type="Gene3D" id="3.40.50.1580">
    <property type="entry name" value="Nucleoside phosphorylase domain"/>
    <property type="match status" value="1"/>
</dbReference>
<accession>A0A1L7WJD6</accession>
<keyword evidence="3" id="KW-1185">Reference proteome</keyword>
<sequence length="366" mass="40224">MATNISQDVALVASSEKLRPKVFIINHFKHEAEIWHPIPERLNLKTCLINVPGLWTDYPHVYSTENGEVCQVITGEGLINAALTISALVASPLFDLTHTYFLIAGVAGINPKRGTVGSVVLSRYAVQVDLQYEFDAREIPEGWKTGYVPQGTNNPNEFPKFIYGTEVFELNNNLRQLAKEFAQRAALSDSEAAQAFRGRYSGSDKNAFEPATQSPSIIEGDVLSANVFFHGHLLCEAFEDTCRSFTNSKAEYFATAQEDNGTLAALLRGAVMKKVDFSRVIILRTGCNFDRPPPTGEFPTMPLHSSHGGFEIAVTNLYRTGIEIIEGILSGWQEIFEGGVPPDNYVGDILGQLGGRPDFVPQEHAA</sequence>
<dbReference type="GO" id="GO:0005783">
    <property type="term" value="C:endoplasmic reticulum"/>
    <property type="evidence" value="ECO:0007669"/>
    <property type="project" value="TreeGrafter"/>
</dbReference>
<comment type="similarity">
    <text evidence="1">Belongs to the NUP family.</text>
</comment>
<dbReference type="Proteomes" id="UP000184330">
    <property type="component" value="Unassembled WGS sequence"/>
</dbReference>
<dbReference type="InterPro" id="IPR009486">
    <property type="entry name" value="Pur_nuclsid_perm"/>
</dbReference>
<gene>
    <name evidence="2" type="ORF">PAC_02758</name>
</gene>
<evidence type="ECO:0000313" key="2">
    <source>
        <dbReference type="EMBL" id="CZR52881.1"/>
    </source>
</evidence>
<dbReference type="GO" id="GO:0003824">
    <property type="term" value="F:catalytic activity"/>
    <property type="evidence" value="ECO:0007669"/>
    <property type="project" value="InterPro"/>
</dbReference>
<protein>
    <submittedName>
        <fullName evidence="2">Related to purine nucleoside permease</fullName>
    </submittedName>
</protein>
<dbReference type="InterPro" id="IPR035994">
    <property type="entry name" value="Nucleoside_phosphorylase_sf"/>
</dbReference>
<organism evidence="2 3">
    <name type="scientific">Phialocephala subalpina</name>
    <dbReference type="NCBI Taxonomy" id="576137"/>
    <lineage>
        <taxon>Eukaryota</taxon>
        <taxon>Fungi</taxon>
        <taxon>Dikarya</taxon>
        <taxon>Ascomycota</taxon>
        <taxon>Pezizomycotina</taxon>
        <taxon>Leotiomycetes</taxon>
        <taxon>Helotiales</taxon>
        <taxon>Mollisiaceae</taxon>
        <taxon>Phialocephala</taxon>
        <taxon>Phialocephala fortinii species complex</taxon>
    </lineage>
</organism>
<reference evidence="2 3" key="1">
    <citation type="submission" date="2016-03" db="EMBL/GenBank/DDBJ databases">
        <authorList>
            <person name="Ploux O."/>
        </authorList>
    </citation>
    <scope>NUCLEOTIDE SEQUENCE [LARGE SCALE GENOMIC DNA]</scope>
    <source>
        <strain evidence="2 3">UAMH 11012</strain>
    </source>
</reference>
<evidence type="ECO:0000313" key="3">
    <source>
        <dbReference type="Proteomes" id="UP000184330"/>
    </source>
</evidence>
<evidence type="ECO:0000256" key="1">
    <source>
        <dbReference type="PIRNR" id="PIRNR013171"/>
    </source>
</evidence>
<name>A0A1L7WJD6_9HELO</name>
<dbReference type="STRING" id="576137.A0A1L7WJD6"/>
<dbReference type="OrthoDB" id="2331083at2759"/>
<proteinExistence type="inferred from homology"/>
<dbReference type="Pfam" id="PF06516">
    <property type="entry name" value="NUP"/>
    <property type="match status" value="1"/>
</dbReference>
<keyword evidence="1" id="KW-0813">Transport</keyword>
<dbReference type="PIRSF" id="PIRSF013171">
    <property type="entry name" value="Pur_nuclsid_perm"/>
    <property type="match status" value="1"/>
</dbReference>